<keyword evidence="1" id="KW-0812">Transmembrane</keyword>
<gene>
    <name evidence="2" type="ORF">Terrestrivirus1_321</name>
</gene>
<evidence type="ECO:0000313" key="2">
    <source>
        <dbReference type="EMBL" id="AYV75447.1"/>
    </source>
</evidence>
<accession>A0A3G4ZKT9</accession>
<feature type="transmembrane region" description="Helical" evidence="1">
    <location>
        <begin position="75"/>
        <end position="101"/>
    </location>
</feature>
<feature type="transmembrane region" description="Helical" evidence="1">
    <location>
        <begin position="7"/>
        <end position="28"/>
    </location>
</feature>
<protein>
    <submittedName>
        <fullName evidence="2">Uncharacterized protein</fullName>
    </submittedName>
</protein>
<sequence>MRTLSKVALFLIFLIYIFGAPIWVSLYVQSLGYLVNRQVRGESGIIADNNGHWIRDRSDNYQLTQFEEILSGMGIAPILIFFPPMAIMFSIVPIPATYYFFIHIWQVGFN</sequence>
<keyword evidence="1" id="KW-0472">Membrane</keyword>
<evidence type="ECO:0000256" key="1">
    <source>
        <dbReference type="SAM" id="Phobius"/>
    </source>
</evidence>
<reference evidence="2" key="1">
    <citation type="submission" date="2018-10" db="EMBL/GenBank/DDBJ databases">
        <title>Hidden diversity of soil giant viruses.</title>
        <authorList>
            <person name="Schulz F."/>
            <person name="Alteio L."/>
            <person name="Goudeau D."/>
            <person name="Ryan E.M."/>
            <person name="Malmstrom R.R."/>
            <person name="Blanchard J."/>
            <person name="Woyke T."/>
        </authorList>
    </citation>
    <scope>NUCLEOTIDE SEQUENCE</scope>
    <source>
        <strain evidence="2">TEV1</strain>
    </source>
</reference>
<name>A0A3G4ZKT9_9VIRU</name>
<dbReference type="EMBL" id="MK071979">
    <property type="protein sequence ID" value="AYV75447.1"/>
    <property type="molecule type" value="Genomic_DNA"/>
</dbReference>
<keyword evidence="1" id="KW-1133">Transmembrane helix</keyword>
<organism evidence="2">
    <name type="scientific">Terrestrivirus sp</name>
    <dbReference type="NCBI Taxonomy" id="2487775"/>
    <lineage>
        <taxon>Viruses</taxon>
        <taxon>Varidnaviria</taxon>
        <taxon>Bamfordvirae</taxon>
        <taxon>Nucleocytoviricota</taxon>
        <taxon>Megaviricetes</taxon>
        <taxon>Imitervirales</taxon>
        <taxon>Mimiviridae</taxon>
        <taxon>Klosneuvirinae</taxon>
    </lineage>
</organism>
<proteinExistence type="predicted"/>